<protein>
    <submittedName>
        <fullName evidence="1">Uncharacterized protein</fullName>
    </submittedName>
</protein>
<accession>A0A9N9TPP6</accession>
<gene>
    <name evidence="1" type="ORF">PHYEVI_LOCUS6154</name>
</gene>
<dbReference type="Proteomes" id="UP001153712">
    <property type="component" value="Chromosome 3"/>
</dbReference>
<keyword evidence="2" id="KW-1185">Reference proteome</keyword>
<sequence>MALERKNFFIIRKHDISEEILKSIKDFSTSIGAGIMHFYRKSGYDSSSIIEELDRDLTSNNITRIEETSLARYAHLEELPRMAWQTIKKTVIPGTVTFLTDLPQTHSPKTVPA</sequence>
<reference evidence="1" key="1">
    <citation type="submission" date="2022-01" db="EMBL/GenBank/DDBJ databases">
        <authorList>
            <person name="King R."/>
        </authorList>
    </citation>
    <scope>NUCLEOTIDE SEQUENCE</scope>
</reference>
<organism evidence="1 2">
    <name type="scientific">Phyllotreta striolata</name>
    <name type="common">Striped flea beetle</name>
    <name type="synonym">Crioceris striolata</name>
    <dbReference type="NCBI Taxonomy" id="444603"/>
    <lineage>
        <taxon>Eukaryota</taxon>
        <taxon>Metazoa</taxon>
        <taxon>Ecdysozoa</taxon>
        <taxon>Arthropoda</taxon>
        <taxon>Hexapoda</taxon>
        <taxon>Insecta</taxon>
        <taxon>Pterygota</taxon>
        <taxon>Neoptera</taxon>
        <taxon>Endopterygota</taxon>
        <taxon>Coleoptera</taxon>
        <taxon>Polyphaga</taxon>
        <taxon>Cucujiformia</taxon>
        <taxon>Chrysomeloidea</taxon>
        <taxon>Chrysomelidae</taxon>
        <taxon>Galerucinae</taxon>
        <taxon>Alticini</taxon>
        <taxon>Phyllotreta</taxon>
    </lineage>
</organism>
<proteinExistence type="predicted"/>
<evidence type="ECO:0000313" key="2">
    <source>
        <dbReference type="Proteomes" id="UP001153712"/>
    </source>
</evidence>
<evidence type="ECO:0000313" key="1">
    <source>
        <dbReference type="EMBL" id="CAG9859787.1"/>
    </source>
</evidence>
<dbReference type="EMBL" id="OU900096">
    <property type="protein sequence ID" value="CAG9859787.1"/>
    <property type="molecule type" value="Genomic_DNA"/>
</dbReference>
<name>A0A9N9TPP6_PHYSR</name>
<dbReference type="AlphaFoldDB" id="A0A9N9TPP6"/>